<protein>
    <submittedName>
        <fullName evidence="2">Helix-turn-helix domain-containing protein</fullName>
    </submittedName>
</protein>
<proteinExistence type="predicted"/>
<sequence length="76" mass="8412">MPSALPQDFDLDAIERHFCVEALELAGNIVDAAHRLGITRQAMKRRIKKHRIAWPRPARVGPRVATTADVFAVPAA</sequence>
<dbReference type="Pfam" id="PF02954">
    <property type="entry name" value="HTH_8"/>
    <property type="match status" value="1"/>
</dbReference>
<evidence type="ECO:0000259" key="1">
    <source>
        <dbReference type="Pfam" id="PF02954"/>
    </source>
</evidence>
<dbReference type="EMBL" id="JAIRAU010000002">
    <property type="protein sequence ID" value="MBZ5708939.1"/>
    <property type="molecule type" value="Genomic_DNA"/>
</dbReference>
<reference evidence="2" key="1">
    <citation type="submission" date="2021-08" db="EMBL/GenBank/DDBJ databases">
        <authorList>
            <person name="Stevens D.C."/>
        </authorList>
    </citation>
    <scope>NUCLEOTIDE SEQUENCE</scope>
    <source>
        <strain evidence="2">DSM 53165</strain>
    </source>
</reference>
<feature type="domain" description="DNA binding HTH" evidence="1">
    <location>
        <begin position="12"/>
        <end position="50"/>
    </location>
</feature>
<dbReference type="SUPFAM" id="SSF46689">
    <property type="entry name" value="Homeodomain-like"/>
    <property type="match status" value="1"/>
</dbReference>
<evidence type="ECO:0000313" key="2">
    <source>
        <dbReference type="EMBL" id="MBZ5708939.1"/>
    </source>
</evidence>
<gene>
    <name evidence="2" type="ORF">K7C98_06695</name>
</gene>
<evidence type="ECO:0000313" key="3">
    <source>
        <dbReference type="Proteomes" id="UP001139031"/>
    </source>
</evidence>
<dbReference type="Gene3D" id="1.10.10.60">
    <property type="entry name" value="Homeodomain-like"/>
    <property type="match status" value="1"/>
</dbReference>
<name>A0ABS7TL66_9BACT</name>
<organism evidence="2 3">
    <name type="scientific">Nannocystis pusilla</name>
    <dbReference type="NCBI Taxonomy" id="889268"/>
    <lineage>
        <taxon>Bacteria</taxon>
        <taxon>Pseudomonadati</taxon>
        <taxon>Myxococcota</taxon>
        <taxon>Polyangia</taxon>
        <taxon>Nannocystales</taxon>
        <taxon>Nannocystaceae</taxon>
        <taxon>Nannocystis</taxon>
    </lineage>
</organism>
<dbReference type="InterPro" id="IPR009057">
    <property type="entry name" value="Homeodomain-like_sf"/>
</dbReference>
<dbReference type="InterPro" id="IPR002197">
    <property type="entry name" value="HTH_Fis"/>
</dbReference>
<accession>A0ABS7TL66</accession>
<dbReference type="Proteomes" id="UP001139031">
    <property type="component" value="Unassembled WGS sequence"/>
</dbReference>
<comment type="caution">
    <text evidence="2">The sequence shown here is derived from an EMBL/GenBank/DDBJ whole genome shotgun (WGS) entry which is preliminary data.</text>
</comment>
<dbReference type="RefSeq" id="WP_224190718.1">
    <property type="nucleotide sequence ID" value="NZ_JAIRAU010000002.1"/>
</dbReference>
<keyword evidence="3" id="KW-1185">Reference proteome</keyword>